<evidence type="ECO:0000313" key="1">
    <source>
        <dbReference type="Proteomes" id="UP001652625"/>
    </source>
</evidence>
<reference evidence="2" key="1">
    <citation type="submission" date="2025-08" db="UniProtKB">
        <authorList>
            <consortium name="RefSeq"/>
        </authorList>
    </citation>
    <scope>IDENTIFICATION</scope>
</reference>
<organism evidence="1 2">
    <name type="scientific">Hydra vulgaris</name>
    <name type="common">Hydra</name>
    <name type="synonym">Hydra attenuata</name>
    <dbReference type="NCBI Taxonomy" id="6087"/>
    <lineage>
        <taxon>Eukaryota</taxon>
        <taxon>Metazoa</taxon>
        <taxon>Cnidaria</taxon>
        <taxon>Hydrozoa</taxon>
        <taxon>Hydroidolina</taxon>
        <taxon>Anthoathecata</taxon>
        <taxon>Aplanulata</taxon>
        <taxon>Hydridae</taxon>
        <taxon>Hydra</taxon>
    </lineage>
</organism>
<dbReference type="PANTHER" id="PTHR11505">
    <property type="entry name" value="L1 TRANSPOSABLE ELEMENT-RELATED"/>
    <property type="match status" value="1"/>
</dbReference>
<protein>
    <submittedName>
        <fullName evidence="2">Uncharacterized protein LOC136087895</fullName>
    </submittedName>
</protein>
<name>A0ABM4D056_HYDVU</name>
<accession>A0ABM4D056</accession>
<dbReference type="RefSeq" id="XP_065667588.1">
    <property type="nucleotide sequence ID" value="XM_065811516.1"/>
</dbReference>
<dbReference type="GeneID" id="136087895"/>
<sequence length="256" mass="30272">MAVTLVEIKKMIKDLFTNYKVETEAALKQQESNFISIVSSNTKILNERLDKVEKNILENAKKISTLAAEVEEIKVSLNFHEELIEKKIKNSLDIFIKNKSNHNEIQNNNTDLKKINSKLREIEDRTRRNNLRVDGIKEDDNETWLESEQKVKEIFNEYLGVENVKIERAHRAGKKGVKENRTIVLKLLDFKDKKEILRNASKLKGKNIYINEDYCMETNKIRKELREKMKIERKLGKFAYISYDKLIVREWKTNKK</sequence>
<gene>
    <name evidence="2" type="primary">LOC136087895</name>
</gene>
<evidence type="ECO:0000313" key="2">
    <source>
        <dbReference type="RefSeq" id="XP_065667588.1"/>
    </source>
</evidence>
<dbReference type="Proteomes" id="UP001652625">
    <property type="component" value="Chromosome 12"/>
</dbReference>
<dbReference type="Gene3D" id="3.30.70.1820">
    <property type="entry name" value="L1 transposable element, RRM domain"/>
    <property type="match status" value="1"/>
</dbReference>
<proteinExistence type="predicted"/>
<dbReference type="InterPro" id="IPR004244">
    <property type="entry name" value="Transposase_22"/>
</dbReference>
<keyword evidence="1" id="KW-1185">Reference proteome</keyword>